<evidence type="ECO:0000256" key="3">
    <source>
        <dbReference type="ARBA" id="ARBA00023785"/>
    </source>
</evidence>
<feature type="compositionally biased region" description="Basic and acidic residues" evidence="6">
    <location>
        <begin position="15"/>
        <end position="35"/>
    </location>
</feature>
<evidence type="ECO:0000256" key="2">
    <source>
        <dbReference type="ARBA" id="ARBA00023315"/>
    </source>
</evidence>
<dbReference type="PATRIC" id="fig|69222.5.peg.1543"/>
<keyword evidence="2" id="KW-0012">Acyltransferase</keyword>
<name>A0A014PYK8_9GAMM</name>
<evidence type="ECO:0000256" key="5">
    <source>
        <dbReference type="ARBA" id="ARBA00048662"/>
    </source>
</evidence>
<evidence type="ECO:0000256" key="1">
    <source>
        <dbReference type="ARBA" id="ARBA00022679"/>
    </source>
</evidence>
<evidence type="ECO:0000256" key="6">
    <source>
        <dbReference type="SAM" id="MobiDB-lite"/>
    </source>
</evidence>
<reference evidence="7 8" key="1">
    <citation type="submission" date="2014-02" db="EMBL/GenBank/DDBJ databases">
        <title>Draft genome of Erwinia mallotivora strain BT-MARDI, a papaya dieback pathogen.</title>
        <authorList>
            <person name="Redzuan R."/>
            <person name="Abu Bakar N."/>
            <person name="Badrun R."/>
            <person name="Mohd Raih M.F."/>
            <person name="Rozano L."/>
            <person name="Mat Amin N."/>
        </authorList>
    </citation>
    <scope>NUCLEOTIDE SEQUENCE [LARGE SCALE GENOMIC DNA]</scope>
    <source>
        <strain evidence="7 8">BT-MARDI</strain>
    </source>
</reference>
<evidence type="ECO:0000313" key="7">
    <source>
        <dbReference type="EMBL" id="EXU76072.1"/>
    </source>
</evidence>
<dbReference type="OrthoDB" id="8888419at2"/>
<organism evidence="7 8">
    <name type="scientific">Erwinia mallotivora</name>
    <dbReference type="NCBI Taxonomy" id="69222"/>
    <lineage>
        <taxon>Bacteria</taxon>
        <taxon>Pseudomonadati</taxon>
        <taxon>Pseudomonadota</taxon>
        <taxon>Gammaproteobacteria</taxon>
        <taxon>Enterobacterales</taxon>
        <taxon>Erwiniaceae</taxon>
        <taxon>Erwinia</taxon>
    </lineage>
</organism>
<keyword evidence="8" id="KW-1185">Reference proteome</keyword>
<dbReference type="GO" id="GO:0016746">
    <property type="term" value="F:acyltransferase activity"/>
    <property type="evidence" value="ECO:0007669"/>
    <property type="project" value="UniProtKB-KW"/>
</dbReference>
<dbReference type="InterPro" id="IPR005083">
    <property type="entry name" value="YopJ-like"/>
</dbReference>
<dbReference type="RefSeq" id="WP_034935933.1">
    <property type="nucleotide sequence ID" value="NZ_JFHN01000037.1"/>
</dbReference>
<comment type="catalytic activity">
    <reaction evidence="4">
        <text>L-threonyl-[protein] + acetyl-CoA = O-acetyl-L-threonyl-[protein] + CoA</text>
        <dbReference type="Rhea" id="RHEA:65340"/>
        <dbReference type="Rhea" id="RHEA-COMP:11060"/>
        <dbReference type="Rhea" id="RHEA-COMP:16780"/>
        <dbReference type="ChEBI" id="CHEBI:30013"/>
        <dbReference type="ChEBI" id="CHEBI:57287"/>
        <dbReference type="ChEBI" id="CHEBI:57288"/>
        <dbReference type="ChEBI" id="CHEBI:141025"/>
    </reaction>
    <physiologicalReaction direction="left-to-right" evidence="4">
        <dbReference type="Rhea" id="RHEA:65341"/>
    </physiologicalReaction>
</comment>
<comment type="caution">
    <text evidence="7">The sequence shown here is derived from an EMBL/GenBank/DDBJ whole genome shotgun (WGS) entry which is preliminary data.</text>
</comment>
<dbReference type="EMBL" id="JFHN01000037">
    <property type="protein sequence ID" value="EXU76072.1"/>
    <property type="molecule type" value="Genomic_DNA"/>
</dbReference>
<gene>
    <name evidence="7" type="ORF">BG55_07530</name>
</gene>
<comment type="catalytic activity">
    <reaction evidence="5">
        <text>L-seryl-[protein] + acetyl-CoA = O-acetyl-L-seryl-[protein] + CoA</text>
        <dbReference type="Rhea" id="RHEA:59392"/>
        <dbReference type="Rhea" id="RHEA-COMP:9863"/>
        <dbReference type="Rhea" id="RHEA-COMP:15352"/>
        <dbReference type="ChEBI" id="CHEBI:29999"/>
        <dbReference type="ChEBI" id="CHEBI:57287"/>
        <dbReference type="ChEBI" id="CHEBI:57288"/>
        <dbReference type="ChEBI" id="CHEBI:141128"/>
    </reaction>
    <physiologicalReaction direction="left-to-right" evidence="5">
        <dbReference type="Rhea" id="RHEA:59393"/>
    </physiologicalReaction>
</comment>
<dbReference type="AlphaFoldDB" id="A0A014PYK8"/>
<evidence type="ECO:0000313" key="8">
    <source>
        <dbReference type="Proteomes" id="UP000019918"/>
    </source>
</evidence>
<protein>
    <submittedName>
        <fullName evidence="7">Peptidase C55</fullName>
    </submittedName>
</protein>
<comment type="similarity">
    <text evidence="3">Belongs to the acetyltransferase YopJ family.</text>
</comment>
<dbReference type="InterPro" id="IPR053633">
    <property type="entry name" value="Ser/Thr_acetyltransferase"/>
</dbReference>
<proteinExistence type="inferred from homology"/>
<sequence length="347" mass="39041">MGLCVSRPSTYEGNYGHDHTSVSSTQHDEDIPHQEDDFESYSNLPDRARNKFNELSQAIDSGHLQYSAPELLHYAKRVMENAEAGKPDAEITHLDAQNISTLASAYNHAFPALNLKVFNSGSDFLSHVYHNDEEGAYRAIVKLSGNSEHRVAVDLRNHPDQTKTMLVIESATAHTYKNGHAETLPGYIPLRDNIDKYLSNSCKMAVIEVDAQKSHHDCIIFSLNFALAAYQKDHETFNDLHEKLRDNGSCFSSGRHSDYALGMEFIDGTKILPAVFFKHSHSRQTIRDVLKAQPDLSGKNVSTNRSAPHETLSQRVQNFRVEKEGSQYNMSIEASRARKIRKAIENL</sequence>
<accession>A0A014PYK8</accession>
<dbReference type="Pfam" id="PF03421">
    <property type="entry name" value="Acetyltransf_14"/>
    <property type="match status" value="1"/>
</dbReference>
<feature type="region of interest" description="Disordered" evidence="6">
    <location>
        <begin position="1"/>
        <end position="37"/>
    </location>
</feature>
<dbReference type="NCBIfam" id="NF041334">
    <property type="entry name" value="XopJ"/>
    <property type="match status" value="1"/>
</dbReference>
<evidence type="ECO:0000256" key="4">
    <source>
        <dbReference type="ARBA" id="ARBA00048364"/>
    </source>
</evidence>
<keyword evidence="1" id="KW-0808">Transferase</keyword>
<dbReference type="Proteomes" id="UP000019918">
    <property type="component" value="Unassembled WGS sequence"/>
</dbReference>